<proteinExistence type="predicted"/>
<evidence type="ECO:0000313" key="2">
    <source>
        <dbReference type="Proteomes" id="UP000192276"/>
    </source>
</evidence>
<protein>
    <recommendedName>
        <fullName evidence="3">HEPN domain-containing protein</fullName>
    </recommendedName>
</protein>
<comment type="caution">
    <text evidence="1">The sequence shown here is derived from an EMBL/GenBank/DDBJ whole genome shotgun (WGS) entry which is preliminary data.</text>
</comment>
<dbReference type="AlphaFoldDB" id="A0A1V9F3P6"/>
<dbReference type="Gene3D" id="1.20.120.330">
    <property type="entry name" value="Nucleotidyltransferases domain 2"/>
    <property type="match status" value="1"/>
</dbReference>
<dbReference type="Proteomes" id="UP000192276">
    <property type="component" value="Unassembled WGS sequence"/>
</dbReference>
<dbReference type="EMBL" id="LWBP01000211">
    <property type="protein sequence ID" value="OQP52902.1"/>
    <property type="molecule type" value="Genomic_DNA"/>
</dbReference>
<sequence length="86" mass="9953">MKSLIRHSCFCAPDLDTIFPKNTDKEKELFNLLNAAYVDARYSPNYEISQEQVMLLLDRVNSLLTQTEQSFEGSLKKSESLTDKYK</sequence>
<evidence type="ECO:0008006" key="3">
    <source>
        <dbReference type="Google" id="ProtNLM"/>
    </source>
</evidence>
<reference evidence="2" key="1">
    <citation type="submission" date="2016-04" db="EMBL/GenBank/DDBJ databases">
        <authorList>
            <person name="Chen L."/>
            <person name="Zhuang W."/>
            <person name="Wang G."/>
        </authorList>
    </citation>
    <scope>NUCLEOTIDE SEQUENCE [LARGE SCALE GENOMIC DNA]</scope>
    <source>
        <strain evidence="2">208</strain>
    </source>
</reference>
<evidence type="ECO:0000313" key="1">
    <source>
        <dbReference type="EMBL" id="OQP52902.1"/>
    </source>
</evidence>
<organism evidence="1 2">
    <name type="scientific">Niastella populi</name>
    <dbReference type="NCBI Taxonomy" id="550983"/>
    <lineage>
        <taxon>Bacteria</taxon>
        <taxon>Pseudomonadati</taxon>
        <taxon>Bacteroidota</taxon>
        <taxon>Chitinophagia</taxon>
        <taxon>Chitinophagales</taxon>
        <taxon>Chitinophagaceae</taxon>
        <taxon>Niastella</taxon>
    </lineage>
</organism>
<dbReference type="STRING" id="550983.A4R26_28125"/>
<keyword evidence="2" id="KW-1185">Reference proteome</keyword>
<name>A0A1V9F3P6_9BACT</name>
<gene>
    <name evidence="1" type="ORF">A4R26_28125</name>
</gene>
<accession>A0A1V9F3P6</accession>